<evidence type="ECO:0000313" key="1">
    <source>
        <dbReference type="EMBL" id="PNX68934.1"/>
    </source>
</evidence>
<dbReference type="EMBL" id="ASHM01237781">
    <property type="protein sequence ID" value="PNX68934.1"/>
    <property type="molecule type" value="Genomic_DNA"/>
</dbReference>
<accession>A0A2K3KRM2</accession>
<protein>
    <submittedName>
        <fullName evidence="1">Uncharacterized protein</fullName>
    </submittedName>
</protein>
<dbReference type="AlphaFoldDB" id="A0A2K3KRM2"/>
<proteinExistence type="predicted"/>
<name>A0A2K3KRM2_TRIPR</name>
<reference evidence="1 2" key="1">
    <citation type="journal article" date="2014" name="Am. J. Bot.">
        <title>Genome assembly and annotation for red clover (Trifolium pratense; Fabaceae).</title>
        <authorList>
            <person name="Istvanek J."/>
            <person name="Jaros M."/>
            <person name="Krenek A."/>
            <person name="Repkova J."/>
        </authorList>
    </citation>
    <scope>NUCLEOTIDE SEQUENCE [LARGE SCALE GENOMIC DNA]</scope>
    <source>
        <strain evidence="2">cv. Tatra</strain>
        <tissue evidence="1">Young leaves</tissue>
    </source>
</reference>
<feature type="non-terminal residue" evidence="1">
    <location>
        <position position="19"/>
    </location>
</feature>
<reference evidence="1 2" key="2">
    <citation type="journal article" date="2017" name="Front. Plant Sci.">
        <title>Gene Classification and Mining of Molecular Markers Useful in Red Clover (Trifolium pratense) Breeding.</title>
        <authorList>
            <person name="Istvanek J."/>
            <person name="Dluhosova J."/>
            <person name="Dluhos P."/>
            <person name="Patkova L."/>
            <person name="Nedelnik J."/>
            <person name="Repkova J."/>
        </authorList>
    </citation>
    <scope>NUCLEOTIDE SEQUENCE [LARGE SCALE GENOMIC DNA]</scope>
    <source>
        <strain evidence="2">cv. Tatra</strain>
        <tissue evidence="1">Young leaves</tissue>
    </source>
</reference>
<sequence>MKMAGPLSNSSTGGGFVPA</sequence>
<gene>
    <name evidence="1" type="ORF">L195_g064208</name>
</gene>
<evidence type="ECO:0000313" key="2">
    <source>
        <dbReference type="Proteomes" id="UP000236291"/>
    </source>
</evidence>
<organism evidence="1 2">
    <name type="scientific">Trifolium pratense</name>
    <name type="common">Red clover</name>
    <dbReference type="NCBI Taxonomy" id="57577"/>
    <lineage>
        <taxon>Eukaryota</taxon>
        <taxon>Viridiplantae</taxon>
        <taxon>Streptophyta</taxon>
        <taxon>Embryophyta</taxon>
        <taxon>Tracheophyta</taxon>
        <taxon>Spermatophyta</taxon>
        <taxon>Magnoliopsida</taxon>
        <taxon>eudicotyledons</taxon>
        <taxon>Gunneridae</taxon>
        <taxon>Pentapetalae</taxon>
        <taxon>rosids</taxon>
        <taxon>fabids</taxon>
        <taxon>Fabales</taxon>
        <taxon>Fabaceae</taxon>
        <taxon>Papilionoideae</taxon>
        <taxon>50 kb inversion clade</taxon>
        <taxon>NPAAA clade</taxon>
        <taxon>Hologalegina</taxon>
        <taxon>IRL clade</taxon>
        <taxon>Trifolieae</taxon>
        <taxon>Trifolium</taxon>
    </lineage>
</organism>
<dbReference type="Proteomes" id="UP000236291">
    <property type="component" value="Unassembled WGS sequence"/>
</dbReference>
<comment type="caution">
    <text evidence="1">The sequence shown here is derived from an EMBL/GenBank/DDBJ whole genome shotgun (WGS) entry which is preliminary data.</text>
</comment>